<sequence length="113" mass="13232">MSKFKTNEKCKYDKITQLITNNTSYCKANLVRWHKIQLVSVCNQSVRRQLATVKCCAPYCAKRSMRVGHNLRHQLRLQCCGQNAYTEGQYNTSLDPHSRSNRICAHTVWIRRQ</sequence>
<organism evidence="1 2">
    <name type="scientific">Catharanthus roseus</name>
    <name type="common">Madagascar periwinkle</name>
    <name type="synonym">Vinca rosea</name>
    <dbReference type="NCBI Taxonomy" id="4058"/>
    <lineage>
        <taxon>Eukaryota</taxon>
        <taxon>Viridiplantae</taxon>
        <taxon>Streptophyta</taxon>
        <taxon>Embryophyta</taxon>
        <taxon>Tracheophyta</taxon>
        <taxon>Spermatophyta</taxon>
        <taxon>Magnoliopsida</taxon>
        <taxon>eudicotyledons</taxon>
        <taxon>Gunneridae</taxon>
        <taxon>Pentapetalae</taxon>
        <taxon>asterids</taxon>
        <taxon>lamiids</taxon>
        <taxon>Gentianales</taxon>
        <taxon>Apocynaceae</taxon>
        <taxon>Rauvolfioideae</taxon>
        <taxon>Vinceae</taxon>
        <taxon>Catharanthinae</taxon>
        <taxon>Catharanthus</taxon>
    </lineage>
</organism>
<protein>
    <submittedName>
        <fullName evidence="1">Uncharacterized protein</fullName>
    </submittedName>
</protein>
<proteinExistence type="predicted"/>
<gene>
    <name evidence="1" type="ORF">M9H77_17253</name>
</gene>
<keyword evidence="2" id="KW-1185">Reference proteome</keyword>
<reference evidence="2" key="1">
    <citation type="journal article" date="2023" name="Nat. Plants">
        <title>Single-cell RNA sequencing provides a high-resolution roadmap for understanding the multicellular compartmentation of specialized metabolism.</title>
        <authorList>
            <person name="Sun S."/>
            <person name="Shen X."/>
            <person name="Li Y."/>
            <person name="Li Y."/>
            <person name="Wang S."/>
            <person name="Li R."/>
            <person name="Zhang H."/>
            <person name="Shen G."/>
            <person name="Guo B."/>
            <person name="Wei J."/>
            <person name="Xu J."/>
            <person name="St-Pierre B."/>
            <person name="Chen S."/>
            <person name="Sun C."/>
        </authorList>
    </citation>
    <scope>NUCLEOTIDE SEQUENCE [LARGE SCALE GENOMIC DNA]</scope>
</reference>
<accession>A0ACC0B415</accession>
<dbReference type="Proteomes" id="UP001060085">
    <property type="component" value="Linkage Group LG04"/>
</dbReference>
<evidence type="ECO:0000313" key="2">
    <source>
        <dbReference type="Proteomes" id="UP001060085"/>
    </source>
</evidence>
<name>A0ACC0B415_CATRO</name>
<comment type="caution">
    <text evidence="1">The sequence shown here is derived from an EMBL/GenBank/DDBJ whole genome shotgun (WGS) entry which is preliminary data.</text>
</comment>
<dbReference type="EMBL" id="CM044704">
    <property type="protein sequence ID" value="KAI5667400.1"/>
    <property type="molecule type" value="Genomic_DNA"/>
</dbReference>
<evidence type="ECO:0000313" key="1">
    <source>
        <dbReference type="EMBL" id="KAI5667400.1"/>
    </source>
</evidence>